<organism evidence="1 2">
    <name type="scientific">Actinomadura meridiana</name>
    <dbReference type="NCBI Taxonomy" id="559626"/>
    <lineage>
        <taxon>Bacteria</taxon>
        <taxon>Bacillati</taxon>
        <taxon>Actinomycetota</taxon>
        <taxon>Actinomycetes</taxon>
        <taxon>Streptosporangiales</taxon>
        <taxon>Thermomonosporaceae</taxon>
        <taxon>Actinomadura</taxon>
    </lineage>
</organism>
<evidence type="ECO:0000313" key="2">
    <source>
        <dbReference type="Proteomes" id="UP001501710"/>
    </source>
</evidence>
<sequence>MGTTLIRTPIQNPDAMGRAVRADLPGVPVITLKVLPLCLGEMRRRG</sequence>
<proteinExistence type="predicted"/>
<evidence type="ECO:0000313" key="1">
    <source>
        <dbReference type="EMBL" id="GAA4228598.1"/>
    </source>
</evidence>
<reference evidence="2" key="1">
    <citation type="journal article" date="2019" name="Int. J. Syst. Evol. Microbiol.">
        <title>The Global Catalogue of Microorganisms (GCM) 10K type strain sequencing project: providing services to taxonomists for standard genome sequencing and annotation.</title>
        <authorList>
            <consortium name="The Broad Institute Genomics Platform"/>
            <consortium name="The Broad Institute Genome Sequencing Center for Infectious Disease"/>
            <person name="Wu L."/>
            <person name="Ma J."/>
        </authorList>
    </citation>
    <scope>NUCLEOTIDE SEQUENCE [LARGE SCALE GENOMIC DNA]</scope>
    <source>
        <strain evidence="2">JCM 17440</strain>
    </source>
</reference>
<dbReference type="Proteomes" id="UP001501710">
    <property type="component" value="Unassembled WGS sequence"/>
</dbReference>
<gene>
    <name evidence="1" type="ORF">GCM10022254_19020</name>
</gene>
<comment type="caution">
    <text evidence="1">The sequence shown here is derived from an EMBL/GenBank/DDBJ whole genome shotgun (WGS) entry which is preliminary data.</text>
</comment>
<protein>
    <submittedName>
        <fullName evidence="1">Uncharacterized protein</fullName>
    </submittedName>
</protein>
<accession>A0ABP8BWH8</accession>
<dbReference type="EMBL" id="BAABAS010000005">
    <property type="protein sequence ID" value="GAA4228598.1"/>
    <property type="molecule type" value="Genomic_DNA"/>
</dbReference>
<name>A0ABP8BWH8_9ACTN</name>
<keyword evidence="2" id="KW-1185">Reference proteome</keyword>